<protein>
    <submittedName>
        <fullName evidence="2">Uncharacterized protein</fullName>
    </submittedName>
</protein>
<evidence type="ECO:0000313" key="2">
    <source>
        <dbReference type="EMBL" id="DAE23867.1"/>
    </source>
</evidence>
<organism evidence="2">
    <name type="scientific">Siphoviridae sp. ct9lR64</name>
    <dbReference type="NCBI Taxonomy" id="2826178"/>
    <lineage>
        <taxon>Viruses</taxon>
        <taxon>Duplodnaviria</taxon>
        <taxon>Heunggongvirae</taxon>
        <taxon>Uroviricota</taxon>
        <taxon>Caudoviricetes</taxon>
    </lineage>
</organism>
<accession>A0A8S5QYD8</accession>
<reference evidence="2" key="1">
    <citation type="journal article" date="2021" name="Proc. Natl. Acad. Sci. U.S.A.">
        <title>A Catalog of Tens of Thousands of Viruses from Human Metagenomes Reveals Hidden Associations with Chronic Diseases.</title>
        <authorList>
            <person name="Tisza M.J."/>
            <person name="Buck C.B."/>
        </authorList>
    </citation>
    <scope>NUCLEOTIDE SEQUENCE</scope>
    <source>
        <strain evidence="2">Ct9lR64</strain>
    </source>
</reference>
<name>A0A8S5QYD8_9CAUD</name>
<dbReference type="EMBL" id="BK015760">
    <property type="protein sequence ID" value="DAE23867.1"/>
    <property type="molecule type" value="Genomic_DNA"/>
</dbReference>
<proteinExistence type="predicted"/>
<sequence length="128" mass="14297">MIDAKKYQPLPQSRADPYFPSKPFYQIATVKGRKGAENFPMAPGSSILLLDEDNPIIWFTTADSGGTVTPIPYDYSEHIEKKEISTEDLCVMIKTLSDQINRLEERIDGKSDNGKTTRKRGDQSAAAE</sequence>
<feature type="compositionally biased region" description="Basic and acidic residues" evidence="1">
    <location>
        <begin position="103"/>
        <end position="122"/>
    </location>
</feature>
<evidence type="ECO:0000256" key="1">
    <source>
        <dbReference type="SAM" id="MobiDB-lite"/>
    </source>
</evidence>
<feature type="region of interest" description="Disordered" evidence="1">
    <location>
        <begin position="103"/>
        <end position="128"/>
    </location>
</feature>